<comment type="caution">
    <text evidence="1">The sequence shown here is derived from an EMBL/GenBank/DDBJ whole genome shotgun (WGS) entry which is preliminary data.</text>
</comment>
<name>A0AAU9JV89_9CILI</name>
<dbReference type="EMBL" id="CAJZBQ010000048">
    <property type="protein sequence ID" value="CAG9329510.1"/>
    <property type="molecule type" value="Genomic_DNA"/>
</dbReference>
<evidence type="ECO:0000313" key="2">
    <source>
        <dbReference type="Proteomes" id="UP001162131"/>
    </source>
</evidence>
<dbReference type="AlphaFoldDB" id="A0AAU9JV89"/>
<sequence length="81" mass="8838">MIFKLLLQFHSNKIFNSSAEIGFDMKSGIAAMIAGSGISVVPENLLRAVDNLKSIISNSSPPKFQALMNLSPDSWLKTGWL</sequence>
<organism evidence="1 2">
    <name type="scientific">Blepharisma stoltei</name>
    <dbReference type="NCBI Taxonomy" id="1481888"/>
    <lineage>
        <taxon>Eukaryota</taxon>
        <taxon>Sar</taxon>
        <taxon>Alveolata</taxon>
        <taxon>Ciliophora</taxon>
        <taxon>Postciliodesmatophora</taxon>
        <taxon>Heterotrichea</taxon>
        <taxon>Heterotrichida</taxon>
        <taxon>Blepharismidae</taxon>
        <taxon>Blepharisma</taxon>
    </lineage>
</organism>
<dbReference type="Proteomes" id="UP001162131">
    <property type="component" value="Unassembled WGS sequence"/>
</dbReference>
<accession>A0AAU9JV89</accession>
<evidence type="ECO:0000313" key="1">
    <source>
        <dbReference type="EMBL" id="CAG9329510.1"/>
    </source>
</evidence>
<reference evidence="1" key="1">
    <citation type="submission" date="2021-09" db="EMBL/GenBank/DDBJ databases">
        <authorList>
            <consortium name="AG Swart"/>
            <person name="Singh M."/>
            <person name="Singh A."/>
            <person name="Seah K."/>
            <person name="Emmerich C."/>
        </authorList>
    </citation>
    <scope>NUCLEOTIDE SEQUENCE</scope>
    <source>
        <strain evidence="1">ATCC30299</strain>
    </source>
</reference>
<protein>
    <recommendedName>
        <fullName evidence="3">LysR substrate-binding domain-containing protein</fullName>
    </recommendedName>
</protein>
<proteinExistence type="predicted"/>
<gene>
    <name evidence="1" type="ORF">BSTOLATCC_MIC49143</name>
</gene>
<keyword evidence="2" id="KW-1185">Reference proteome</keyword>
<evidence type="ECO:0008006" key="3">
    <source>
        <dbReference type="Google" id="ProtNLM"/>
    </source>
</evidence>